<evidence type="ECO:0000256" key="8">
    <source>
        <dbReference type="ARBA" id="ARBA00023224"/>
    </source>
</evidence>
<comment type="subcellular location">
    <subcellularLocation>
        <location evidence="1">Membrane</location>
        <topology evidence="1">Multi-pass membrane protein</topology>
    </subcellularLocation>
</comment>
<dbReference type="AlphaFoldDB" id="A0A9Q0RX93"/>
<name>A0A9Q0RX93_9DIPT</name>
<evidence type="ECO:0000256" key="6">
    <source>
        <dbReference type="ARBA" id="ARBA00023136"/>
    </source>
</evidence>
<dbReference type="EMBL" id="WJQU01000004">
    <property type="protein sequence ID" value="KAJ6635693.1"/>
    <property type="molecule type" value="Genomic_DNA"/>
</dbReference>
<gene>
    <name evidence="11" type="primary">Ntsr1</name>
    <name evidence="11" type="ORF">Bhyg_14279</name>
</gene>
<dbReference type="GO" id="GO:0004930">
    <property type="term" value="F:G protein-coupled receptor activity"/>
    <property type="evidence" value="ECO:0007669"/>
    <property type="project" value="UniProtKB-KW"/>
</dbReference>
<dbReference type="GO" id="GO:0005886">
    <property type="term" value="C:plasma membrane"/>
    <property type="evidence" value="ECO:0007669"/>
    <property type="project" value="TreeGrafter"/>
</dbReference>
<dbReference type="InterPro" id="IPR017452">
    <property type="entry name" value="GPCR_Rhodpsn_7TM"/>
</dbReference>
<dbReference type="PROSITE" id="PS50262">
    <property type="entry name" value="G_PROTEIN_RECEP_F1_2"/>
    <property type="match status" value="1"/>
</dbReference>
<protein>
    <submittedName>
        <fullName evidence="11">Neurotensin receptor type 1</fullName>
    </submittedName>
</protein>
<evidence type="ECO:0000256" key="1">
    <source>
        <dbReference type="ARBA" id="ARBA00004141"/>
    </source>
</evidence>
<evidence type="ECO:0000256" key="4">
    <source>
        <dbReference type="ARBA" id="ARBA00022989"/>
    </source>
</evidence>
<keyword evidence="5" id="KW-0297">G-protein coupled receptor</keyword>
<feature type="domain" description="G-protein coupled receptors family 1 profile" evidence="10">
    <location>
        <begin position="1"/>
        <end position="151"/>
    </location>
</feature>
<evidence type="ECO:0000256" key="5">
    <source>
        <dbReference type="ARBA" id="ARBA00023040"/>
    </source>
</evidence>
<dbReference type="PRINTS" id="PR00237">
    <property type="entry name" value="GPCRRHODOPSN"/>
</dbReference>
<dbReference type="Proteomes" id="UP001151699">
    <property type="component" value="Chromosome C"/>
</dbReference>
<comment type="caution">
    <text evidence="11">The sequence shown here is derived from an EMBL/GenBank/DDBJ whole genome shotgun (WGS) entry which is preliminary data.</text>
</comment>
<comment type="similarity">
    <text evidence="2">Belongs to the G-protein coupled receptor 1 family.</text>
</comment>
<keyword evidence="4 9" id="KW-1133">Transmembrane helix</keyword>
<keyword evidence="8" id="KW-0807">Transducer</keyword>
<evidence type="ECO:0000256" key="9">
    <source>
        <dbReference type="SAM" id="Phobius"/>
    </source>
</evidence>
<dbReference type="SUPFAM" id="SSF81321">
    <property type="entry name" value="Family A G protein-coupled receptor-like"/>
    <property type="match status" value="1"/>
</dbReference>
<reference evidence="11" key="1">
    <citation type="submission" date="2022-07" db="EMBL/GenBank/DDBJ databases">
        <authorList>
            <person name="Trinca V."/>
            <person name="Uliana J.V.C."/>
            <person name="Torres T.T."/>
            <person name="Ward R.J."/>
            <person name="Monesi N."/>
        </authorList>
    </citation>
    <scope>NUCLEOTIDE SEQUENCE</scope>
    <source>
        <strain evidence="11">HSMRA1968</strain>
        <tissue evidence="11">Whole embryos</tissue>
    </source>
</reference>
<evidence type="ECO:0000256" key="3">
    <source>
        <dbReference type="ARBA" id="ARBA00022692"/>
    </source>
</evidence>
<dbReference type="Gene3D" id="1.20.1070.10">
    <property type="entry name" value="Rhodopsin 7-helix transmembrane proteins"/>
    <property type="match status" value="1"/>
</dbReference>
<evidence type="ECO:0000256" key="2">
    <source>
        <dbReference type="ARBA" id="ARBA00010663"/>
    </source>
</evidence>
<feature type="transmembrane region" description="Helical" evidence="9">
    <location>
        <begin position="36"/>
        <end position="59"/>
    </location>
</feature>
<evidence type="ECO:0000313" key="11">
    <source>
        <dbReference type="EMBL" id="KAJ6635693.1"/>
    </source>
</evidence>
<accession>A0A9Q0RX93</accession>
<evidence type="ECO:0000259" key="10">
    <source>
        <dbReference type="PROSITE" id="PS50262"/>
    </source>
</evidence>
<keyword evidence="12" id="KW-1185">Reference proteome</keyword>
<evidence type="ECO:0000256" key="7">
    <source>
        <dbReference type="ARBA" id="ARBA00023170"/>
    </source>
</evidence>
<keyword evidence="6 9" id="KW-0472">Membrane</keyword>
<feature type="transmembrane region" description="Helical" evidence="9">
    <location>
        <begin position="134"/>
        <end position="154"/>
    </location>
</feature>
<feature type="transmembrane region" description="Helical" evidence="9">
    <location>
        <begin position="88"/>
        <end position="114"/>
    </location>
</feature>
<keyword evidence="7 11" id="KW-0675">Receptor</keyword>
<organism evidence="11 12">
    <name type="scientific">Pseudolycoriella hygida</name>
    <dbReference type="NCBI Taxonomy" id="35572"/>
    <lineage>
        <taxon>Eukaryota</taxon>
        <taxon>Metazoa</taxon>
        <taxon>Ecdysozoa</taxon>
        <taxon>Arthropoda</taxon>
        <taxon>Hexapoda</taxon>
        <taxon>Insecta</taxon>
        <taxon>Pterygota</taxon>
        <taxon>Neoptera</taxon>
        <taxon>Endopterygota</taxon>
        <taxon>Diptera</taxon>
        <taxon>Nematocera</taxon>
        <taxon>Sciaroidea</taxon>
        <taxon>Sciaridae</taxon>
        <taxon>Pseudolycoriella</taxon>
    </lineage>
</organism>
<dbReference type="PANTHER" id="PTHR24243:SF233">
    <property type="entry name" value="THYROTROPIN-RELEASING HORMONE RECEPTOR"/>
    <property type="match status" value="1"/>
</dbReference>
<dbReference type="InterPro" id="IPR000276">
    <property type="entry name" value="GPCR_Rhodpsn"/>
</dbReference>
<dbReference type="PANTHER" id="PTHR24243">
    <property type="entry name" value="G-PROTEIN COUPLED RECEPTOR"/>
    <property type="match status" value="1"/>
</dbReference>
<evidence type="ECO:0000313" key="12">
    <source>
        <dbReference type="Proteomes" id="UP001151699"/>
    </source>
</evidence>
<sequence length="329" mass="38075">MFPILFVADYRNEEYFDGTPVMVCLTEATNPWSVTFFIMTISAFFLLPLMILVILYSIIAKNLISKDSAMQKIRPSKPELSLKARKQVVFMLGAVVLSFFLCLLPFRVLTLWIILAPDEKVKSFGVESYYNVLYFSRIMLYLNSAINPILYNLMSSKFRSGFKRVVCCFCWKKTRLSNGCPRVPTLNTTTSSFLSHSLSRRSQNSKTMSMTDLRINSYTPNQWTQCSFKHTTMENTDELRKVAFQNFLRQNSALQSDGEDGMGLLTQQRQRPIRQSSYDDDLFNKTKRKKVLLLQYSLDDHKLSNDEFVGTELKITNRCSDQNPIPFTR</sequence>
<dbReference type="Pfam" id="PF00001">
    <property type="entry name" value="7tm_1"/>
    <property type="match status" value="1"/>
</dbReference>
<proteinExistence type="inferred from homology"/>
<dbReference type="OrthoDB" id="10036964at2759"/>
<keyword evidence="3 9" id="KW-0812">Transmembrane</keyword>